<evidence type="ECO:0000313" key="2">
    <source>
        <dbReference type="Proteomes" id="UP001156484"/>
    </source>
</evidence>
<dbReference type="EMBL" id="CP107551">
    <property type="protein sequence ID" value="UYP17804.1"/>
    <property type="molecule type" value="Genomic_DNA"/>
</dbReference>
<proteinExistence type="predicted"/>
<dbReference type="Proteomes" id="UP001156484">
    <property type="component" value="Chromosome"/>
</dbReference>
<name>A0ACD4DCJ5_9NOCA</name>
<protein>
    <submittedName>
        <fullName evidence="1">PQQ-binding-like beta-propeller repeat protein</fullName>
    </submittedName>
</protein>
<accession>A0ACD4DCJ5</accession>
<evidence type="ECO:0000313" key="1">
    <source>
        <dbReference type="EMBL" id="UYP17804.1"/>
    </source>
</evidence>
<reference evidence="1" key="1">
    <citation type="submission" date="2022-10" db="EMBL/GenBank/DDBJ databases">
        <title>Rhodococcus ferula Z13 complete genome.</title>
        <authorList>
            <person name="Long X."/>
            <person name="Zang M."/>
        </authorList>
    </citation>
    <scope>NUCLEOTIDE SEQUENCE</scope>
    <source>
        <strain evidence="1">Z13</strain>
    </source>
</reference>
<sequence length="407" mass="42481">MLAPERRTRTDLLVALALVATVLVAASVVWFRSDARGTTSITWDEPVPGLTAAGSPPSALEEAWRAPSAASTRPILAGATVATADGGTVIGRDPASGKERWRYERDRPLCGAVESWGDVVSVYHDPRGCGQVTSLEAGSGARGAQRSSDADDPIRLVDAGSHLIAFGDTRLEMWRSDLVRTVEYGRVDAPVNPNAQPRADCELLSAAASGTVLAVLEQCEGEAANRLTLLDPVPDDSQKPQEFASSVLPEAPRGSGARIVSVSGDLTVVYLPPVGASGPRIGTYDEDGALVDVHDLRSPASDADTVARELAGVLVWWTGTDTVGLSPTDTRPLWTVPGTLGEGDVVAGSLLLPVEGALLAVDPATGAVDRRVEVARDAAGEDPVSVTVAGELVLEQRGDEVVALRRP</sequence>
<organism evidence="1 2">
    <name type="scientific">Rhodococcus sacchari</name>
    <dbReference type="NCBI Taxonomy" id="2962047"/>
    <lineage>
        <taxon>Bacteria</taxon>
        <taxon>Bacillati</taxon>
        <taxon>Actinomycetota</taxon>
        <taxon>Actinomycetes</taxon>
        <taxon>Mycobacteriales</taxon>
        <taxon>Nocardiaceae</taxon>
        <taxon>Rhodococcus</taxon>
    </lineage>
</organism>
<keyword evidence="2" id="KW-1185">Reference proteome</keyword>
<gene>
    <name evidence="1" type="ORF">OED52_14115</name>
</gene>